<evidence type="ECO:0000259" key="13">
    <source>
        <dbReference type="Pfam" id="PF02163"/>
    </source>
</evidence>
<comment type="cofactor">
    <cofactor evidence="1">
        <name>Zn(2+)</name>
        <dbReference type="ChEBI" id="CHEBI:29105"/>
    </cofactor>
</comment>
<dbReference type="EMBL" id="CP046620">
    <property type="protein sequence ID" value="QHQ36965.1"/>
    <property type="molecule type" value="Genomic_DNA"/>
</dbReference>
<evidence type="ECO:0000313" key="15">
    <source>
        <dbReference type="Proteomes" id="UP000464495"/>
    </source>
</evidence>
<keyword evidence="5 12" id="KW-0812">Transmembrane</keyword>
<dbReference type="PANTHER" id="PTHR39188:SF3">
    <property type="entry name" value="STAGE IV SPORULATION PROTEIN FB"/>
    <property type="match status" value="1"/>
</dbReference>
<evidence type="ECO:0000256" key="6">
    <source>
        <dbReference type="ARBA" id="ARBA00022723"/>
    </source>
</evidence>
<evidence type="ECO:0000256" key="12">
    <source>
        <dbReference type="SAM" id="Phobius"/>
    </source>
</evidence>
<keyword evidence="7" id="KW-0378">Hydrolase</keyword>
<organism evidence="14 15">
    <name type="scientific">Algicella marina</name>
    <dbReference type="NCBI Taxonomy" id="2683284"/>
    <lineage>
        <taxon>Bacteria</taxon>
        <taxon>Pseudomonadati</taxon>
        <taxon>Pseudomonadota</taxon>
        <taxon>Alphaproteobacteria</taxon>
        <taxon>Rhodobacterales</taxon>
        <taxon>Paracoccaceae</taxon>
        <taxon>Algicella</taxon>
    </lineage>
</organism>
<feature type="transmembrane region" description="Helical" evidence="12">
    <location>
        <begin position="193"/>
        <end position="214"/>
    </location>
</feature>
<dbReference type="Pfam" id="PF02163">
    <property type="entry name" value="Peptidase_M50"/>
    <property type="match status" value="1"/>
</dbReference>
<evidence type="ECO:0000256" key="5">
    <source>
        <dbReference type="ARBA" id="ARBA00022692"/>
    </source>
</evidence>
<reference evidence="14 15" key="1">
    <citation type="submission" date="2019-12" db="EMBL/GenBank/DDBJ databases">
        <title>Complete genome sequence of Algicella marina strain 9Alg 56(T) isolated from the red alga Tichocarpus crinitus.</title>
        <authorList>
            <person name="Kim S.-G."/>
            <person name="Nedashkovskaya O.I."/>
        </authorList>
    </citation>
    <scope>NUCLEOTIDE SEQUENCE [LARGE SCALE GENOMIC DNA]</scope>
    <source>
        <strain evidence="14 15">9Alg 56</strain>
    </source>
</reference>
<keyword evidence="11 12" id="KW-0472">Membrane</keyword>
<keyword evidence="10 14" id="KW-0482">Metalloprotease</keyword>
<proteinExistence type="inferred from homology"/>
<evidence type="ECO:0000256" key="3">
    <source>
        <dbReference type="ARBA" id="ARBA00007931"/>
    </source>
</evidence>
<name>A0A6P1T5E0_9RHOB</name>
<sequence>MTLAWVLLAGVTALTWAVLRGGWRQRLAQMDMRPEGNALFTGILAVGAAIWFFGIEGGLALSLTIAIHEYGHVAAFRVAGHPDATFRLIPLIGGVAISRKSPASDLHDLYITIMGPGICLGLMAAAWMLLQTELAYIPHVGQFLYYLAAFTGGLNFFNLLPIYPLDGGKIFWLIFGRYAPAIARYVLFAMTGVILLLAILRFSLFIFILALFSFQALRQIGHGRHRMRPMSHGQALMATGAWLAMLVSFALGGLSFLLAQA</sequence>
<dbReference type="GO" id="GO:0008237">
    <property type="term" value="F:metallopeptidase activity"/>
    <property type="evidence" value="ECO:0007669"/>
    <property type="project" value="UniProtKB-KW"/>
</dbReference>
<comment type="similarity">
    <text evidence="3">Belongs to the peptidase M50B family.</text>
</comment>
<dbReference type="AlphaFoldDB" id="A0A6P1T5E0"/>
<accession>A0A6P1T5E0</accession>
<evidence type="ECO:0000256" key="7">
    <source>
        <dbReference type="ARBA" id="ARBA00022801"/>
    </source>
</evidence>
<feature type="transmembrane region" description="Helical" evidence="12">
    <location>
        <begin position="142"/>
        <end position="163"/>
    </location>
</feature>
<evidence type="ECO:0000256" key="4">
    <source>
        <dbReference type="ARBA" id="ARBA00022670"/>
    </source>
</evidence>
<evidence type="ECO:0000256" key="11">
    <source>
        <dbReference type="ARBA" id="ARBA00023136"/>
    </source>
</evidence>
<keyword evidence="4 14" id="KW-0645">Protease</keyword>
<evidence type="ECO:0000256" key="1">
    <source>
        <dbReference type="ARBA" id="ARBA00001947"/>
    </source>
</evidence>
<evidence type="ECO:0000256" key="2">
    <source>
        <dbReference type="ARBA" id="ARBA00004141"/>
    </source>
</evidence>
<gene>
    <name evidence="14" type="ORF">GO499_18140</name>
</gene>
<dbReference type="GO" id="GO:0006508">
    <property type="term" value="P:proteolysis"/>
    <property type="evidence" value="ECO:0007669"/>
    <property type="project" value="UniProtKB-KW"/>
</dbReference>
<feature type="domain" description="Peptidase M50" evidence="13">
    <location>
        <begin position="140"/>
        <end position="197"/>
    </location>
</feature>
<protein>
    <submittedName>
        <fullName evidence="14">Metalloprotease</fullName>
    </submittedName>
</protein>
<keyword evidence="9 12" id="KW-1133">Transmembrane helix</keyword>
<dbReference type="GO" id="GO:0016020">
    <property type="term" value="C:membrane"/>
    <property type="evidence" value="ECO:0007669"/>
    <property type="project" value="UniProtKB-SubCell"/>
</dbReference>
<dbReference type="Proteomes" id="UP000464495">
    <property type="component" value="Chromosome"/>
</dbReference>
<evidence type="ECO:0000256" key="9">
    <source>
        <dbReference type="ARBA" id="ARBA00022989"/>
    </source>
</evidence>
<feature type="transmembrane region" description="Helical" evidence="12">
    <location>
        <begin position="235"/>
        <end position="259"/>
    </location>
</feature>
<feature type="transmembrane region" description="Helical" evidence="12">
    <location>
        <begin position="36"/>
        <end position="55"/>
    </location>
</feature>
<dbReference type="GO" id="GO:0046872">
    <property type="term" value="F:metal ion binding"/>
    <property type="evidence" value="ECO:0007669"/>
    <property type="project" value="UniProtKB-KW"/>
</dbReference>
<dbReference type="PANTHER" id="PTHR39188">
    <property type="entry name" value="MEMBRANE-ASSOCIATED ZINC METALLOPROTEASE M50B"/>
    <property type="match status" value="1"/>
</dbReference>
<dbReference type="RefSeq" id="WP_161863507.1">
    <property type="nucleotide sequence ID" value="NZ_CP046620.1"/>
</dbReference>
<dbReference type="KEGG" id="amaq:GO499_18140"/>
<feature type="transmembrane region" description="Helical" evidence="12">
    <location>
        <begin position="109"/>
        <end position="130"/>
    </location>
</feature>
<keyword evidence="15" id="KW-1185">Reference proteome</keyword>
<comment type="subcellular location">
    <subcellularLocation>
        <location evidence="2">Membrane</location>
        <topology evidence="2">Multi-pass membrane protein</topology>
    </subcellularLocation>
</comment>
<evidence type="ECO:0000256" key="8">
    <source>
        <dbReference type="ARBA" id="ARBA00022833"/>
    </source>
</evidence>
<evidence type="ECO:0000313" key="14">
    <source>
        <dbReference type="EMBL" id="QHQ36965.1"/>
    </source>
</evidence>
<keyword evidence="6" id="KW-0479">Metal-binding</keyword>
<keyword evidence="8" id="KW-0862">Zinc</keyword>
<evidence type="ECO:0000256" key="10">
    <source>
        <dbReference type="ARBA" id="ARBA00023049"/>
    </source>
</evidence>
<dbReference type="InterPro" id="IPR008915">
    <property type="entry name" value="Peptidase_M50"/>
</dbReference>